<protein>
    <submittedName>
        <fullName evidence="2">Uncharacterized protein</fullName>
    </submittedName>
</protein>
<dbReference type="EMBL" id="JAMZDX010000009">
    <property type="protein sequence ID" value="MCP2314304.1"/>
    <property type="molecule type" value="Genomic_DNA"/>
</dbReference>
<evidence type="ECO:0000313" key="2">
    <source>
        <dbReference type="EMBL" id="MCP2314304.1"/>
    </source>
</evidence>
<sequence>MTSALSAALAPAPARRTSPFWALSVLAGLVSIATFIGGAAGGHWFSDEQPAQGAEGYWTTGPDGNPMHVTYGGFVHDAVQARPNLAFLGWISALALLTAVVLIVAAARRRAEFQELMTGRPAAERLWAQGWYCERCGTAHFPAAAAGEPSRALTLQEFRAVVWEAGGYGDMARQQPVV</sequence>
<name>A0ABT1JA21_9ACTN</name>
<organism evidence="2 3">
    <name type="scientific">Kitasatospora paracochleata</name>
    <dbReference type="NCBI Taxonomy" id="58354"/>
    <lineage>
        <taxon>Bacteria</taxon>
        <taxon>Bacillati</taxon>
        <taxon>Actinomycetota</taxon>
        <taxon>Actinomycetes</taxon>
        <taxon>Kitasatosporales</taxon>
        <taxon>Streptomycetaceae</taxon>
        <taxon>Kitasatospora</taxon>
    </lineage>
</organism>
<keyword evidence="1" id="KW-1133">Transmembrane helix</keyword>
<reference evidence="2 3" key="1">
    <citation type="submission" date="2022-06" db="EMBL/GenBank/DDBJ databases">
        <title>Sequencing the genomes of 1000 actinobacteria strains.</title>
        <authorList>
            <person name="Klenk H.-P."/>
        </authorList>
    </citation>
    <scope>NUCLEOTIDE SEQUENCE [LARGE SCALE GENOMIC DNA]</scope>
    <source>
        <strain evidence="2 3">DSM 41656</strain>
    </source>
</reference>
<keyword evidence="3" id="KW-1185">Reference proteome</keyword>
<accession>A0ABT1JA21</accession>
<feature type="transmembrane region" description="Helical" evidence="1">
    <location>
        <begin position="20"/>
        <end position="40"/>
    </location>
</feature>
<evidence type="ECO:0000313" key="3">
    <source>
        <dbReference type="Proteomes" id="UP001206483"/>
    </source>
</evidence>
<dbReference type="Proteomes" id="UP001206483">
    <property type="component" value="Unassembled WGS sequence"/>
</dbReference>
<evidence type="ECO:0000256" key="1">
    <source>
        <dbReference type="SAM" id="Phobius"/>
    </source>
</evidence>
<dbReference type="RefSeq" id="WP_253804625.1">
    <property type="nucleotide sequence ID" value="NZ_BAAAUB010000010.1"/>
</dbReference>
<feature type="transmembrane region" description="Helical" evidence="1">
    <location>
        <begin position="87"/>
        <end position="107"/>
    </location>
</feature>
<keyword evidence="1" id="KW-0812">Transmembrane</keyword>
<comment type="caution">
    <text evidence="2">The sequence shown here is derived from an EMBL/GenBank/DDBJ whole genome shotgun (WGS) entry which is preliminary data.</text>
</comment>
<keyword evidence="1" id="KW-0472">Membrane</keyword>
<proteinExistence type="predicted"/>
<gene>
    <name evidence="2" type="ORF">FHR36_007505</name>
</gene>